<sequence>MIYLLATSLKNKKRNIIDRHNKANLLFLLPSYERKYTSDLLFKDQTNKSEAIYLNKPVFHRRSKLNMFIKTA</sequence>
<accession>A0AAN9QXC2</accession>
<reference evidence="1 2" key="1">
    <citation type="submission" date="2024-01" db="EMBL/GenBank/DDBJ databases">
        <title>The genomes of 5 underutilized Papilionoideae crops provide insights into root nodulation and disease resistanc.</title>
        <authorList>
            <person name="Jiang F."/>
        </authorList>
    </citation>
    <scope>NUCLEOTIDE SEQUENCE [LARGE SCALE GENOMIC DNA]</scope>
    <source>
        <strain evidence="1">LVBAO_FW01</strain>
        <tissue evidence="1">Leaves</tissue>
    </source>
</reference>
<dbReference type="Proteomes" id="UP001367508">
    <property type="component" value="Unassembled WGS sequence"/>
</dbReference>
<keyword evidence="2" id="KW-1185">Reference proteome</keyword>
<organism evidence="1 2">
    <name type="scientific">Canavalia gladiata</name>
    <name type="common">Sword bean</name>
    <name type="synonym">Dolichos gladiatus</name>
    <dbReference type="NCBI Taxonomy" id="3824"/>
    <lineage>
        <taxon>Eukaryota</taxon>
        <taxon>Viridiplantae</taxon>
        <taxon>Streptophyta</taxon>
        <taxon>Embryophyta</taxon>
        <taxon>Tracheophyta</taxon>
        <taxon>Spermatophyta</taxon>
        <taxon>Magnoliopsida</taxon>
        <taxon>eudicotyledons</taxon>
        <taxon>Gunneridae</taxon>
        <taxon>Pentapetalae</taxon>
        <taxon>rosids</taxon>
        <taxon>fabids</taxon>
        <taxon>Fabales</taxon>
        <taxon>Fabaceae</taxon>
        <taxon>Papilionoideae</taxon>
        <taxon>50 kb inversion clade</taxon>
        <taxon>NPAAA clade</taxon>
        <taxon>indigoferoid/millettioid clade</taxon>
        <taxon>Phaseoleae</taxon>
        <taxon>Canavalia</taxon>
    </lineage>
</organism>
<dbReference type="EMBL" id="JAYMYQ010000002">
    <property type="protein sequence ID" value="KAK7351392.1"/>
    <property type="molecule type" value="Genomic_DNA"/>
</dbReference>
<dbReference type="AlphaFoldDB" id="A0AAN9QXC2"/>
<protein>
    <submittedName>
        <fullName evidence="1">Uncharacterized protein</fullName>
    </submittedName>
</protein>
<name>A0AAN9QXC2_CANGL</name>
<gene>
    <name evidence="1" type="ORF">VNO77_10810</name>
</gene>
<evidence type="ECO:0000313" key="1">
    <source>
        <dbReference type="EMBL" id="KAK7351392.1"/>
    </source>
</evidence>
<proteinExistence type="predicted"/>
<evidence type="ECO:0000313" key="2">
    <source>
        <dbReference type="Proteomes" id="UP001367508"/>
    </source>
</evidence>
<comment type="caution">
    <text evidence="1">The sequence shown here is derived from an EMBL/GenBank/DDBJ whole genome shotgun (WGS) entry which is preliminary data.</text>
</comment>